<dbReference type="InterPro" id="IPR027417">
    <property type="entry name" value="P-loop_NTPase"/>
</dbReference>
<evidence type="ECO:0000313" key="1">
    <source>
        <dbReference type="EMBL" id="ABR65965.1"/>
    </source>
</evidence>
<dbReference type="HOGENOM" id="CLU_112757_0_0_2"/>
<accession>A6VHN9</accession>
<proteinExistence type="predicted"/>
<name>A6VHN9_METM7</name>
<dbReference type="STRING" id="426368.MmarC7_0898"/>
<dbReference type="OrthoDB" id="61705at2157"/>
<dbReference type="Gene3D" id="3.40.50.300">
    <property type="entry name" value="P-loop containing nucleotide triphosphate hydrolases"/>
    <property type="match status" value="1"/>
</dbReference>
<dbReference type="AlphaFoldDB" id="A6VHN9"/>
<reference evidence="1" key="1">
    <citation type="submission" date="2007-06" db="EMBL/GenBank/DDBJ databases">
        <title>Complete sequence of Methanococcus maripaludis C7.</title>
        <authorList>
            <consortium name="US DOE Joint Genome Institute"/>
            <person name="Copeland A."/>
            <person name="Lucas S."/>
            <person name="Lapidus A."/>
            <person name="Barry K."/>
            <person name="Glavina del Rio T."/>
            <person name="Dalin E."/>
            <person name="Tice H."/>
            <person name="Pitluck S."/>
            <person name="Clum A."/>
            <person name="Schmutz J."/>
            <person name="Larimer F."/>
            <person name="Land M."/>
            <person name="Hauser L."/>
            <person name="Kyrpides N."/>
            <person name="Anderson I."/>
            <person name="Sieprawska-Lupa M."/>
            <person name="Whitman W.B."/>
            <person name="Richardson P."/>
        </authorList>
    </citation>
    <scope>NUCLEOTIDE SEQUENCE [LARGE SCALE GENOMIC DNA]</scope>
    <source>
        <strain evidence="1">C7</strain>
    </source>
</reference>
<gene>
    <name evidence="1" type="ordered locus">MmarC7_0898</name>
</gene>
<dbReference type="EMBL" id="CP000745">
    <property type="protein sequence ID" value="ABR65965.1"/>
    <property type="molecule type" value="Genomic_DNA"/>
</dbReference>
<dbReference type="eggNOG" id="arCOG07960">
    <property type="taxonomic scope" value="Archaea"/>
</dbReference>
<sequence>MNNYFSFIDLILMNRKNVEHSGILVWGYRGMGKTTCLRGIYHQIEDYNTLHPENEISSIFATDIDQIDICDCLFLDDFGTKFNKRDFSTTENKEFVKLLQEVRTNIPVILVSSPSYFMLDKDLRNFFTPAQILSKSDARFLLNVSGATFSVPKPSDKLLKEFRDQELEERKNRFSRAMDKVKTAHAKKNGIKS</sequence>
<dbReference type="SUPFAM" id="SSF52540">
    <property type="entry name" value="P-loop containing nucleoside triphosphate hydrolases"/>
    <property type="match status" value="1"/>
</dbReference>
<organism evidence="1">
    <name type="scientific">Methanococcus maripaludis (strain C7 / ATCC BAA-1331)</name>
    <dbReference type="NCBI Taxonomy" id="426368"/>
    <lineage>
        <taxon>Archaea</taxon>
        <taxon>Methanobacteriati</taxon>
        <taxon>Methanobacteriota</taxon>
        <taxon>Methanomada group</taxon>
        <taxon>Methanococci</taxon>
        <taxon>Methanococcales</taxon>
        <taxon>Methanococcaceae</taxon>
        <taxon>Methanococcus</taxon>
    </lineage>
</organism>
<protein>
    <submittedName>
        <fullName evidence="1">Uncharacterized protein</fullName>
    </submittedName>
</protein>
<dbReference type="KEGG" id="mmz:MmarC7_0898"/>